<dbReference type="Proteomes" id="UP001496627">
    <property type="component" value="Unassembled WGS sequence"/>
</dbReference>
<gene>
    <name evidence="1" type="ORF">ABK249_31915</name>
</gene>
<evidence type="ECO:0000313" key="2">
    <source>
        <dbReference type="Proteomes" id="UP001496627"/>
    </source>
</evidence>
<proteinExistence type="predicted"/>
<reference evidence="1 2" key="1">
    <citation type="submission" date="2024-05" db="EMBL/GenBank/DDBJ databases">
        <title>Neorhizobium sp. Rsf11, a plant growth promoting and heavy metal resistant PAH-degrader.</title>
        <authorList>
            <person name="Golubev S.N."/>
            <person name="Muratova A.Y."/>
            <person name="Markelova M.I."/>
        </authorList>
    </citation>
    <scope>NUCLEOTIDE SEQUENCE [LARGE SCALE GENOMIC DNA]</scope>
    <source>
        <strain evidence="1 2">Rsf11</strain>
    </source>
</reference>
<organism evidence="1 2">
    <name type="scientific">Neorhizobium phenanthreniclasticum</name>
    <dbReference type="NCBI Taxonomy" id="3157917"/>
    <lineage>
        <taxon>Bacteria</taxon>
        <taxon>Pseudomonadati</taxon>
        <taxon>Pseudomonadota</taxon>
        <taxon>Alphaproteobacteria</taxon>
        <taxon>Hyphomicrobiales</taxon>
        <taxon>Rhizobiaceae</taxon>
        <taxon>Rhizobium/Agrobacterium group</taxon>
        <taxon>Neorhizobium</taxon>
    </lineage>
</organism>
<name>A0ABV0MCI5_9HYPH</name>
<accession>A0ABV0MCI5</accession>
<sequence>MWKDRANRGLYLFEGSSDDPGNRTWQIFNHVLGESNSDTYISRDFYNVQQTAGGLPDGVSFDQFLGMIQGHVRSELEGSSFDDDFSDEDFKQAALTFDDNIRRHIRFLNGVVHQGSPGEVHVALWNLILESRGDSRSIYSCYSDYLVDA</sequence>
<dbReference type="EMBL" id="JBEAAL010000046">
    <property type="protein sequence ID" value="MEQ1409512.1"/>
    <property type="molecule type" value="Genomic_DNA"/>
</dbReference>
<keyword evidence="2" id="KW-1185">Reference proteome</keyword>
<dbReference type="RefSeq" id="WP_227705627.1">
    <property type="nucleotide sequence ID" value="NZ_JBEAAL010000046.1"/>
</dbReference>
<comment type="caution">
    <text evidence="1">The sequence shown here is derived from an EMBL/GenBank/DDBJ whole genome shotgun (WGS) entry which is preliminary data.</text>
</comment>
<evidence type="ECO:0000313" key="1">
    <source>
        <dbReference type="EMBL" id="MEQ1409512.1"/>
    </source>
</evidence>
<protein>
    <submittedName>
        <fullName evidence="1">Uncharacterized protein</fullName>
    </submittedName>
</protein>